<dbReference type="SUPFAM" id="SSF160369">
    <property type="entry name" value="Ribosomal protein L10-like"/>
    <property type="match status" value="1"/>
</dbReference>
<dbReference type="InterPro" id="IPR047865">
    <property type="entry name" value="Ribosomal_uL10_bac_type"/>
</dbReference>
<dbReference type="InterPro" id="IPR043141">
    <property type="entry name" value="Ribosomal_uL10-like_sf"/>
</dbReference>
<accession>A0ABD0YWT2</accession>
<feature type="non-terminal residue" evidence="4">
    <location>
        <position position="1"/>
    </location>
</feature>
<protein>
    <recommendedName>
        <fullName evidence="2">Large ribosomal subunit protein uL10m</fullName>
    </recommendedName>
    <alternativeName>
        <fullName evidence="3">39S ribosomal protein L10, mitochondrial</fullName>
    </alternativeName>
</protein>
<sequence length="177" mass="19944">CALLRCGRGVQVESVRWRRVNVQRPRAPHYERAMFLALVNPTLPPPETLQLPPSLTCKKKQEEEEKYFRPDNPYERLLAKDVLDYFNQSKMIAFCHTNPISGEDKFQVTALVEGRLLSVTQLKAYNDIGNLTTGRSQLVGVLQQASGSRLVSQLTSAQLRLVSQLDHLASLQSGEHS</sequence>
<keyword evidence="5" id="KW-1185">Reference proteome</keyword>
<evidence type="ECO:0000313" key="4">
    <source>
        <dbReference type="EMBL" id="KAL1124283.1"/>
    </source>
</evidence>
<dbReference type="AlphaFoldDB" id="A0ABD0YWT2"/>
<evidence type="ECO:0000256" key="2">
    <source>
        <dbReference type="ARBA" id="ARBA00035707"/>
    </source>
</evidence>
<comment type="similarity">
    <text evidence="1">Belongs to the universal ribosomal protein uL10 family.</text>
</comment>
<gene>
    <name evidence="4" type="ORF">AAG570_002052</name>
</gene>
<evidence type="ECO:0000256" key="3">
    <source>
        <dbReference type="ARBA" id="ARBA00035716"/>
    </source>
</evidence>
<reference evidence="4 5" key="1">
    <citation type="submission" date="2024-07" db="EMBL/GenBank/DDBJ databases">
        <title>Chromosome-level genome assembly of the water stick insect Ranatra chinensis (Heteroptera: Nepidae).</title>
        <authorList>
            <person name="Liu X."/>
        </authorList>
    </citation>
    <scope>NUCLEOTIDE SEQUENCE [LARGE SCALE GENOMIC DNA]</scope>
    <source>
        <strain evidence="4">Cailab_2021Rc</strain>
        <tissue evidence="4">Muscle</tissue>
    </source>
</reference>
<proteinExistence type="inferred from homology"/>
<evidence type="ECO:0000256" key="1">
    <source>
        <dbReference type="ARBA" id="ARBA00008889"/>
    </source>
</evidence>
<dbReference type="EMBL" id="JBFDAA010000011">
    <property type="protein sequence ID" value="KAL1124283.1"/>
    <property type="molecule type" value="Genomic_DNA"/>
</dbReference>
<dbReference type="Proteomes" id="UP001558652">
    <property type="component" value="Unassembled WGS sequence"/>
</dbReference>
<comment type="caution">
    <text evidence="4">The sequence shown here is derived from an EMBL/GenBank/DDBJ whole genome shotgun (WGS) entry which is preliminary data.</text>
</comment>
<organism evidence="4 5">
    <name type="scientific">Ranatra chinensis</name>
    <dbReference type="NCBI Taxonomy" id="642074"/>
    <lineage>
        <taxon>Eukaryota</taxon>
        <taxon>Metazoa</taxon>
        <taxon>Ecdysozoa</taxon>
        <taxon>Arthropoda</taxon>
        <taxon>Hexapoda</taxon>
        <taxon>Insecta</taxon>
        <taxon>Pterygota</taxon>
        <taxon>Neoptera</taxon>
        <taxon>Paraneoptera</taxon>
        <taxon>Hemiptera</taxon>
        <taxon>Heteroptera</taxon>
        <taxon>Panheteroptera</taxon>
        <taxon>Nepomorpha</taxon>
        <taxon>Nepidae</taxon>
        <taxon>Ranatrinae</taxon>
        <taxon>Ranatra</taxon>
    </lineage>
</organism>
<name>A0ABD0YWT2_9HEMI</name>
<dbReference type="PANTHER" id="PTHR11560">
    <property type="entry name" value="39S RIBOSOMAL PROTEIN L10, MITOCHONDRIAL"/>
    <property type="match status" value="1"/>
</dbReference>
<dbReference type="Gene3D" id="3.30.70.1730">
    <property type="match status" value="1"/>
</dbReference>
<evidence type="ECO:0000313" key="5">
    <source>
        <dbReference type="Proteomes" id="UP001558652"/>
    </source>
</evidence>